<dbReference type="GeneID" id="70178647"/>
<evidence type="ECO:0000313" key="2">
    <source>
        <dbReference type="EMBL" id="KAH7016318.1"/>
    </source>
</evidence>
<accession>A0A9P8XSW3</accession>
<feature type="domain" description="DUF7924" evidence="1">
    <location>
        <begin position="1"/>
        <end position="112"/>
    </location>
</feature>
<keyword evidence="3" id="KW-1185">Reference proteome</keyword>
<dbReference type="RefSeq" id="XP_046005942.1">
    <property type="nucleotide sequence ID" value="XM_046149101.1"/>
</dbReference>
<dbReference type="PANTHER" id="PTHR42470:SF2">
    <property type="match status" value="1"/>
</dbReference>
<dbReference type="PANTHER" id="PTHR42470">
    <property type="entry name" value="VAST DOMAIN-CONTAINING PROTEIN"/>
    <property type="match status" value="1"/>
</dbReference>
<dbReference type="InterPro" id="IPR057684">
    <property type="entry name" value="DUF7924"/>
</dbReference>
<feature type="non-terminal residue" evidence="2">
    <location>
        <position position="1"/>
    </location>
</feature>
<evidence type="ECO:0000313" key="3">
    <source>
        <dbReference type="Proteomes" id="UP000756346"/>
    </source>
</evidence>
<protein>
    <recommendedName>
        <fullName evidence="1">DUF7924 domain-containing protein</fullName>
    </recommendedName>
</protein>
<dbReference type="AlphaFoldDB" id="A0A9P8XSW3"/>
<proteinExistence type="predicted"/>
<sequence length="135" mass="15592">GAAALDIADRQNAHSMTLAARAVVELFRLVKRESKVNRELLAFSISHDHCSVRIYDCYPVIDGKDTKYYRHPIHKFDFTTLDGKEKWTAYRFTRNVYDVWMPKHFERICSAIDQLPSKLDFDVLSLPETGLSQGL</sequence>
<dbReference type="Proteomes" id="UP000756346">
    <property type="component" value="Unassembled WGS sequence"/>
</dbReference>
<dbReference type="OrthoDB" id="5132737at2759"/>
<dbReference type="Pfam" id="PF25545">
    <property type="entry name" value="DUF7924"/>
    <property type="match status" value="1"/>
</dbReference>
<evidence type="ECO:0000259" key="1">
    <source>
        <dbReference type="Pfam" id="PF25545"/>
    </source>
</evidence>
<reference evidence="2" key="1">
    <citation type="journal article" date="2021" name="Nat. Commun.">
        <title>Genetic determinants of endophytism in the Arabidopsis root mycobiome.</title>
        <authorList>
            <person name="Mesny F."/>
            <person name="Miyauchi S."/>
            <person name="Thiergart T."/>
            <person name="Pickel B."/>
            <person name="Atanasova L."/>
            <person name="Karlsson M."/>
            <person name="Huettel B."/>
            <person name="Barry K.W."/>
            <person name="Haridas S."/>
            <person name="Chen C."/>
            <person name="Bauer D."/>
            <person name="Andreopoulos W."/>
            <person name="Pangilinan J."/>
            <person name="LaButti K."/>
            <person name="Riley R."/>
            <person name="Lipzen A."/>
            <person name="Clum A."/>
            <person name="Drula E."/>
            <person name="Henrissat B."/>
            <person name="Kohler A."/>
            <person name="Grigoriev I.V."/>
            <person name="Martin F.M."/>
            <person name="Hacquard S."/>
        </authorList>
    </citation>
    <scope>NUCLEOTIDE SEQUENCE</scope>
    <source>
        <strain evidence="2">MPI-CAGE-CH-0230</strain>
    </source>
</reference>
<comment type="caution">
    <text evidence="2">The sequence shown here is derived from an EMBL/GenBank/DDBJ whole genome shotgun (WGS) entry which is preliminary data.</text>
</comment>
<organism evidence="2 3">
    <name type="scientific">Microdochium trichocladiopsis</name>
    <dbReference type="NCBI Taxonomy" id="1682393"/>
    <lineage>
        <taxon>Eukaryota</taxon>
        <taxon>Fungi</taxon>
        <taxon>Dikarya</taxon>
        <taxon>Ascomycota</taxon>
        <taxon>Pezizomycotina</taxon>
        <taxon>Sordariomycetes</taxon>
        <taxon>Xylariomycetidae</taxon>
        <taxon>Xylariales</taxon>
        <taxon>Microdochiaceae</taxon>
        <taxon>Microdochium</taxon>
    </lineage>
</organism>
<feature type="non-terminal residue" evidence="2">
    <location>
        <position position="135"/>
    </location>
</feature>
<gene>
    <name evidence="2" type="ORF">B0I36DRAFT_227755</name>
</gene>
<name>A0A9P8XSW3_9PEZI</name>
<dbReference type="EMBL" id="JAGTJQ010000012">
    <property type="protein sequence ID" value="KAH7016318.1"/>
    <property type="molecule type" value="Genomic_DNA"/>
</dbReference>